<evidence type="ECO:0000313" key="4">
    <source>
        <dbReference type="Proteomes" id="UP000479710"/>
    </source>
</evidence>
<dbReference type="Pfam" id="PF20241">
    <property type="entry name" value="DUF6598"/>
    <property type="match status" value="1"/>
</dbReference>
<sequence length="365" mass="41210">MAGDSADQNRKRPTVAAALVEDEKRPDEDDEKINAGAVQRRRVATSEREDRIARLVHHVRYEQATEYEPRVGWYTPYRFCMEDISCLDLDEESTIGLGQPLEDMTESDVDNLYGGVNVLSVKILKSDVGFPVNIYGTVLVRDEFDFKCNYIFRRDRNDYQLVKAQGEALTLTGPYRGPAMLDGLYFEINLKIRCDGEATDRHFSKGILQSVPSYRERTMRINHSSWLSELELAYTPVYFAVEAIIGLTVLKGPQKFFGNIKACTTEKPDDHAVLYDSEASGTDSTVGDDGSLALSRNLVVLRVDEELIVKICVYKGNSRYKKTTTVITLGHSDTSVDVNQGCYKLRLKIEWSGISESWALLRNDS</sequence>
<reference evidence="3 4" key="1">
    <citation type="submission" date="2019-11" db="EMBL/GenBank/DDBJ databases">
        <title>Whole genome sequence of Oryza granulata.</title>
        <authorList>
            <person name="Li W."/>
        </authorList>
    </citation>
    <scope>NUCLEOTIDE SEQUENCE [LARGE SCALE GENOMIC DNA]</scope>
    <source>
        <strain evidence="4">cv. Menghai</strain>
        <tissue evidence="3">Leaf</tissue>
    </source>
</reference>
<comment type="caution">
    <text evidence="3">The sequence shown here is derived from an EMBL/GenBank/DDBJ whole genome shotgun (WGS) entry which is preliminary data.</text>
</comment>
<dbReference type="OrthoDB" id="672554at2759"/>
<keyword evidence="4" id="KW-1185">Reference proteome</keyword>
<evidence type="ECO:0000259" key="2">
    <source>
        <dbReference type="Pfam" id="PF20241"/>
    </source>
</evidence>
<organism evidence="3 4">
    <name type="scientific">Oryza meyeriana var. granulata</name>
    <dbReference type="NCBI Taxonomy" id="110450"/>
    <lineage>
        <taxon>Eukaryota</taxon>
        <taxon>Viridiplantae</taxon>
        <taxon>Streptophyta</taxon>
        <taxon>Embryophyta</taxon>
        <taxon>Tracheophyta</taxon>
        <taxon>Spermatophyta</taxon>
        <taxon>Magnoliopsida</taxon>
        <taxon>Liliopsida</taxon>
        <taxon>Poales</taxon>
        <taxon>Poaceae</taxon>
        <taxon>BOP clade</taxon>
        <taxon>Oryzoideae</taxon>
        <taxon>Oryzeae</taxon>
        <taxon>Oryzinae</taxon>
        <taxon>Oryza</taxon>
        <taxon>Oryza meyeriana</taxon>
    </lineage>
</organism>
<name>A0A6G1DDB2_9ORYZ</name>
<gene>
    <name evidence="3" type="ORF">E2562_001378</name>
</gene>
<dbReference type="InterPro" id="IPR046533">
    <property type="entry name" value="DUF6598"/>
</dbReference>
<protein>
    <recommendedName>
        <fullName evidence="2">DUF6598 domain-containing protein</fullName>
    </recommendedName>
</protein>
<feature type="domain" description="DUF6598" evidence="2">
    <location>
        <begin position="116"/>
        <end position="348"/>
    </location>
</feature>
<proteinExistence type="predicted"/>
<evidence type="ECO:0000313" key="3">
    <source>
        <dbReference type="EMBL" id="KAF0910164.1"/>
    </source>
</evidence>
<dbReference type="AlphaFoldDB" id="A0A6G1DDB2"/>
<feature type="region of interest" description="Disordered" evidence="1">
    <location>
        <begin position="1"/>
        <end position="35"/>
    </location>
</feature>
<dbReference type="PANTHER" id="PTHR33065:SF81">
    <property type="entry name" value="DUF6598 DOMAIN-CONTAINING PROTEIN"/>
    <property type="match status" value="1"/>
</dbReference>
<dbReference type="PANTHER" id="PTHR33065">
    <property type="entry name" value="OS07G0486400 PROTEIN"/>
    <property type="match status" value="1"/>
</dbReference>
<evidence type="ECO:0000256" key="1">
    <source>
        <dbReference type="SAM" id="MobiDB-lite"/>
    </source>
</evidence>
<accession>A0A6G1DDB2</accession>
<dbReference type="Proteomes" id="UP000479710">
    <property type="component" value="Unassembled WGS sequence"/>
</dbReference>
<dbReference type="EMBL" id="SPHZ02000006">
    <property type="protein sequence ID" value="KAF0910164.1"/>
    <property type="molecule type" value="Genomic_DNA"/>
</dbReference>